<proteinExistence type="predicted"/>
<dbReference type="RefSeq" id="WP_070230730.1">
    <property type="nucleotide sequence ID" value="NZ_BJYO01000003.1"/>
</dbReference>
<dbReference type="KEGG" id="wso:WSWS_01579"/>
<evidence type="ECO:0000313" key="1">
    <source>
        <dbReference type="EMBL" id="RDL06721.1"/>
    </source>
</evidence>
<organism evidence="1 2">
    <name type="scientific">Weissella soli</name>
    <dbReference type="NCBI Taxonomy" id="155866"/>
    <lineage>
        <taxon>Bacteria</taxon>
        <taxon>Bacillati</taxon>
        <taxon>Bacillota</taxon>
        <taxon>Bacilli</taxon>
        <taxon>Lactobacillales</taxon>
        <taxon>Lactobacillaceae</taxon>
        <taxon>Weissella</taxon>
    </lineage>
</organism>
<name>A0A288QVL7_9LACO</name>
<dbReference type="PROSITE" id="PS01229">
    <property type="entry name" value="COF_2"/>
    <property type="match status" value="1"/>
</dbReference>
<dbReference type="PANTHER" id="PTHR10000">
    <property type="entry name" value="PHOSPHOSERINE PHOSPHATASE"/>
    <property type="match status" value="1"/>
</dbReference>
<protein>
    <submittedName>
        <fullName evidence="1">Uncharacterized protein</fullName>
    </submittedName>
</protein>
<dbReference type="InterPro" id="IPR006379">
    <property type="entry name" value="HAD-SF_hydro_IIB"/>
</dbReference>
<dbReference type="NCBIfam" id="TIGR00099">
    <property type="entry name" value="Cof-subfamily"/>
    <property type="match status" value="1"/>
</dbReference>
<dbReference type="Pfam" id="PF08282">
    <property type="entry name" value="Hydrolase_3"/>
    <property type="match status" value="1"/>
</dbReference>
<dbReference type="NCBIfam" id="TIGR01484">
    <property type="entry name" value="HAD-SF-IIB"/>
    <property type="match status" value="1"/>
</dbReference>
<dbReference type="EMBL" id="QRAS01000002">
    <property type="protein sequence ID" value="RDL06721.1"/>
    <property type="molecule type" value="Genomic_DNA"/>
</dbReference>
<dbReference type="GeneID" id="94546760"/>
<dbReference type="InterPro" id="IPR036412">
    <property type="entry name" value="HAD-like_sf"/>
</dbReference>
<dbReference type="SUPFAM" id="SSF56784">
    <property type="entry name" value="HAD-like"/>
    <property type="match status" value="1"/>
</dbReference>
<keyword evidence="2" id="KW-1185">Reference proteome</keyword>
<accession>A0A288QVL7</accession>
<dbReference type="GO" id="GO:0005829">
    <property type="term" value="C:cytosol"/>
    <property type="evidence" value="ECO:0007669"/>
    <property type="project" value="TreeGrafter"/>
</dbReference>
<dbReference type="PANTHER" id="PTHR10000:SF53">
    <property type="entry name" value="5-AMINO-6-(5-PHOSPHO-D-RIBITYLAMINO)URACIL PHOSPHATASE YBJI-RELATED"/>
    <property type="match status" value="1"/>
</dbReference>
<dbReference type="InterPro" id="IPR000150">
    <property type="entry name" value="Cof"/>
</dbReference>
<gene>
    <name evidence="1" type="ORF">DFP99_1110</name>
</gene>
<dbReference type="AlphaFoldDB" id="A0A288QVL7"/>
<sequence>MTIPKLVASDLDGTFMDAQGEYNHAYFDQVLTELNAKGTHFVVSTGRALVNVERVFAPFLGRIDIVSNNGGIIKLADGTILDIHPVSKEAMKAALALIDNHGFKLHRAVSFAGLKHQYMLNRHEDINPEQLEFMSENFSLRLVETIDEIKEPIAKMTFGFSEADGEAYIELARREIGDLGHVTTSGYGSVDVVALDVNKAAGLKRLADAYAFERGDLAAFGDGLNDIEMLHYARHPYAMPNGDQELLNLFPQALADNNHAGVLKTIESILKN</sequence>
<dbReference type="GO" id="GO:0000287">
    <property type="term" value="F:magnesium ion binding"/>
    <property type="evidence" value="ECO:0007669"/>
    <property type="project" value="TreeGrafter"/>
</dbReference>
<comment type="caution">
    <text evidence="1">The sequence shown here is derived from an EMBL/GenBank/DDBJ whole genome shotgun (WGS) entry which is preliminary data.</text>
</comment>
<reference evidence="1 2" key="1">
    <citation type="submission" date="2018-07" db="EMBL/GenBank/DDBJ databases">
        <title>Genomic Encyclopedia of Type Strains, Phase III (KMG-III): the genomes of soil and plant-associated and newly described type strains.</title>
        <authorList>
            <person name="Whitman W."/>
        </authorList>
    </citation>
    <scope>NUCLEOTIDE SEQUENCE [LARGE SCALE GENOMIC DNA]</scope>
    <source>
        <strain evidence="1 2">CECT 7031</strain>
    </source>
</reference>
<dbReference type="Gene3D" id="3.30.1240.10">
    <property type="match status" value="1"/>
</dbReference>
<dbReference type="GO" id="GO:0016791">
    <property type="term" value="F:phosphatase activity"/>
    <property type="evidence" value="ECO:0007669"/>
    <property type="project" value="UniProtKB-ARBA"/>
</dbReference>
<dbReference type="Proteomes" id="UP000254912">
    <property type="component" value="Unassembled WGS sequence"/>
</dbReference>
<dbReference type="InterPro" id="IPR023214">
    <property type="entry name" value="HAD_sf"/>
</dbReference>
<dbReference type="Gene3D" id="3.40.50.1000">
    <property type="entry name" value="HAD superfamily/HAD-like"/>
    <property type="match status" value="1"/>
</dbReference>
<evidence type="ECO:0000313" key="2">
    <source>
        <dbReference type="Proteomes" id="UP000254912"/>
    </source>
</evidence>